<evidence type="ECO:0000313" key="1">
    <source>
        <dbReference type="EMBL" id="MDX2958994.1"/>
    </source>
</evidence>
<reference evidence="1 3" key="1">
    <citation type="journal article" date="2023" name="Microb. Genom.">
        <title>Mesoterricola silvestris gen. nov., sp. nov., Mesoterricola sediminis sp. nov., Geothrix oryzae sp. nov., Geothrix edaphica sp. nov., Geothrix rubra sp. nov., and Geothrix limicola sp. nov., six novel members of Acidobacteriota isolated from soils.</title>
        <authorList>
            <person name="Weisberg A.J."/>
            <person name="Pearce E."/>
            <person name="Kramer C.G."/>
            <person name="Chang J.H."/>
            <person name="Clarke C.R."/>
        </authorList>
    </citation>
    <scope>NUCLEOTIDE SEQUENCE</scope>
    <source>
        <strain evidence="2 3">NB05-1H</strain>
        <strain evidence="1">NRRL_B-16521</strain>
    </source>
</reference>
<evidence type="ECO:0000313" key="2">
    <source>
        <dbReference type="EMBL" id="MDX3023842.1"/>
    </source>
</evidence>
<evidence type="ECO:0000313" key="4">
    <source>
        <dbReference type="Proteomes" id="UP001282288"/>
    </source>
</evidence>
<dbReference type="RefSeq" id="WP_010358580.1">
    <property type="nucleotide sequence ID" value="NZ_BCMK01000161.1"/>
</dbReference>
<dbReference type="GeneID" id="69806682"/>
<comment type="caution">
    <text evidence="1">The sequence shown here is derived from an EMBL/GenBank/DDBJ whole genome shotgun (WGS) entry which is preliminary data.</text>
</comment>
<dbReference type="EMBL" id="JARAWC010000003">
    <property type="protein sequence ID" value="MDX2958994.1"/>
    <property type="molecule type" value="Genomic_DNA"/>
</dbReference>
<proteinExistence type="predicted"/>
<accession>A0AAP6B6C1</accession>
<evidence type="ECO:0000313" key="3">
    <source>
        <dbReference type="Proteomes" id="UP001272987"/>
    </source>
</evidence>
<organism evidence="1 4">
    <name type="scientific">Streptomyces acidiscabies</name>
    <dbReference type="NCBI Taxonomy" id="42234"/>
    <lineage>
        <taxon>Bacteria</taxon>
        <taxon>Bacillati</taxon>
        <taxon>Actinomycetota</taxon>
        <taxon>Actinomycetes</taxon>
        <taxon>Kitasatosporales</taxon>
        <taxon>Streptomycetaceae</taxon>
        <taxon>Streptomyces</taxon>
    </lineage>
</organism>
<dbReference type="AlphaFoldDB" id="A0AAP6B6C1"/>
<gene>
    <name evidence="1" type="ORF">PV399_04560</name>
    <name evidence="2" type="ORF">PV666_39125</name>
</gene>
<sequence length="100" mass="10768">MSHAIAVIATAAAKRLDALAPAAHEAVEQLRRELEDNPRLGVLRGSRGAAGSQVVYRTRIEPRPGTQGLTVVYVYTYAPRPPAVVIISVTPDDPADEPWL</sequence>
<protein>
    <submittedName>
        <fullName evidence="1">Uncharacterized protein</fullName>
    </submittedName>
</protein>
<dbReference type="Proteomes" id="UP001282288">
    <property type="component" value="Unassembled WGS sequence"/>
</dbReference>
<dbReference type="Proteomes" id="UP001272987">
    <property type="component" value="Unassembled WGS sequence"/>
</dbReference>
<dbReference type="EMBL" id="JARAWP010000030">
    <property type="protein sequence ID" value="MDX3023842.1"/>
    <property type="molecule type" value="Genomic_DNA"/>
</dbReference>
<keyword evidence="3" id="KW-1185">Reference proteome</keyword>
<name>A0AAP6B6C1_9ACTN</name>